<dbReference type="PANTHER" id="PTHR23311">
    <property type="entry name" value="HEAT SHOCK REGULATED 2"/>
    <property type="match status" value="1"/>
</dbReference>
<sequence>MSCLEILNLYYNCLGGLEDILLLKSNPKLKELDLRLNPVSRVDPDYRYYLIYVLPLLSVLDNRKIRDEEKRAAFAHFSSDQAVNYSSGVTAFKDKIASSISVTQTDSSEKINSEQHSLHPHDFLNENLPLEEISRSELANDRGRRRVEKYQHKG</sequence>
<organism evidence="4 5">
    <name type="scientific">Protopolystoma xenopodis</name>
    <dbReference type="NCBI Taxonomy" id="117903"/>
    <lineage>
        <taxon>Eukaryota</taxon>
        <taxon>Metazoa</taxon>
        <taxon>Spiralia</taxon>
        <taxon>Lophotrochozoa</taxon>
        <taxon>Platyhelminthes</taxon>
        <taxon>Monogenea</taxon>
        <taxon>Polyopisthocotylea</taxon>
        <taxon>Polystomatidea</taxon>
        <taxon>Polystomatidae</taxon>
        <taxon>Protopolystoma</taxon>
    </lineage>
</organism>
<gene>
    <name evidence="4" type="ORF">PXEA_LOCUS14890</name>
</gene>
<dbReference type="Gene3D" id="3.80.10.10">
    <property type="entry name" value="Ribonuclease Inhibitor"/>
    <property type="match status" value="1"/>
</dbReference>
<dbReference type="Proteomes" id="UP000784294">
    <property type="component" value="Unassembled WGS sequence"/>
</dbReference>
<evidence type="ECO:0000256" key="3">
    <source>
        <dbReference type="ARBA" id="ARBA00023054"/>
    </source>
</evidence>
<evidence type="ECO:0000256" key="1">
    <source>
        <dbReference type="ARBA" id="ARBA00022614"/>
    </source>
</evidence>
<accession>A0A3S5AP13</accession>
<dbReference type="AlphaFoldDB" id="A0A3S5AP13"/>
<keyword evidence="3" id="KW-0175">Coiled coil</keyword>
<dbReference type="SUPFAM" id="SSF52058">
    <property type="entry name" value="L domain-like"/>
    <property type="match status" value="1"/>
</dbReference>
<evidence type="ECO:0000256" key="2">
    <source>
        <dbReference type="ARBA" id="ARBA00022737"/>
    </source>
</evidence>
<evidence type="ECO:0008006" key="6">
    <source>
        <dbReference type="Google" id="ProtNLM"/>
    </source>
</evidence>
<dbReference type="InterPro" id="IPR001611">
    <property type="entry name" value="Leu-rich_rpt"/>
</dbReference>
<protein>
    <recommendedName>
        <fullName evidence="6">U2A'/phosphoprotein 32 family A C-terminal domain-containing protein</fullName>
    </recommendedName>
</protein>
<keyword evidence="1" id="KW-0433">Leucine-rich repeat</keyword>
<reference evidence="4" key="1">
    <citation type="submission" date="2018-11" db="EMBL/GenBank/DDBJ databases">
        <authorList>
            <consortium name="Pathogen Informatics"/>
        </authorList>
    </citation>
    <scope>NUCLEOTIDE SEQUENCE</scope>
</reference>
<dbReference type="Pfam" id="PF14580">
    <property type="entry name" value="LRR_9"/>
    <property type="match status" value="1"/>
</dbReference>
<keyword evidence="2" id="KW-0677">Repeat</keyword>
<dbReference type="OrthoDB" id="676979at2759"/>
<keyword evidence="5" id="KW-1185">Reference proteome</keyword>
<proteinExistence type="predicted"/>
<dbReference type="PANTHER" id="PTHR23311:SF5">
    <property type="entry name" value="CENTROSOMAL PROTEIN OF 72 KDA"/>
    <property type="match status" value="1"/>
</dbReference>
<evidence type="ECO:0000313" key="4">
    <source>
        <dbReference type="EMBL" id="VEL21450.1"/>
    </source>
</evidence>
<evidence type="ECO:0000313" key="5">
    <source>
        <dbReference type="Proteomes" id="UP000784294"/>
    </source>
</evidence>
<comment type="caution">
    <text evidence="4">The sequence shown here is derived from an EMBL/GenBank/DDBJ whole genome shotgun (WGS) entry which is preliminary data.</text>
</comment>
<dbReference type="EMBL" id="CAAALY010051403">
    <property type="protein sequence ID" value="VEL21450.1"/>
    <property type="molecule type" value="Genomic_DNA"/>
</dbReference>
<dbReference type="InterPro" id="IPR032675">
    <property type="entry name" value="LRR_dom_sf"/>
</dbReference>
<dbReference type="PROSITE" id="PS51450">
    <property type="entry name" value="LRR"/>
    <property type="match status" value="1"/>
</dbReference>
<dbReference type="InterPro" id="IPR055320">
    <property type="entry name" value="CEP72-like"/>
</dbReference>
<name>A0A3S5AP13_9PLAT</name>